<dbReference type="HAMAP" id="MF_01813">
    <property type="entry name" value="MenG_UbiE_methyltr"/>
    <property type="match status" value="1"/>
</dbReference>
<dbReference type="NCBIfam" id="NF001244">
    <property type="entry name" value="PRK00216.1-5"/>
    <property type="match status" value="1"/>
</dbReference>
<dbReference type="PROSITE" id="PS01183">
    <property type="entry name" value="UBIE_1"/>
    <property type="match status" value="1"/>
</dbReference>
<protein>
    <submittedName>
        <fullName evidence="4">2-methoxy-6-polyprenyl-1,4-benzoquinol methylase</fullName>
        <ecNumber evidence="4">2.1.1.201</ecNumber>
    </submittedName>
</protein>
<dbReference type="SUPFAM" id="SSF53335">
    <property type="entry name" value="S-adenosyl-L-methionine-dependent methyltransferases"/>
    <property type="match status" value="1"/>
</dbReference>
<keyword evidence="2 4" id="KW-0808">Transferase</keyword>
<name>A0A3B1AHB6_9ZZZZ</name>
<dbReference type="NCBIfam" id="TIGR01934">
    <property type="entry name" value="MenG_MenH_UbiE"/>
    <property type="match status" value="1"/>
</dbReference>
<dbReference type="Pfam" id="PF01209">
    <property type="entry name" value="Ubie_methyltran"/>
    <property type="match status" value="1"/>
</dbReference>
<dbReference type="AlphaFoldDB" id="A0A3B1AHB6"/>
<dbReference type="EMBL" id="UOFX01000005">
    <property type="protein sequence ID" value="VAX05309.1"/>
    <property type="molecule type" value="Genomic_DNA"/>
</dbReference>
<proteinExistence type="inferred from homology"/>
<dbReference type="CDD" id="cd02440">
    <property type="entry name" value="AdoMet_MTases"/>
    <property type="match status" value="1"/>
</dbReference>
<accession>A0A3B1AHB6</accession>
<evidence type="ECO:0000256" key="1">
    <source>
        <dbReference type="ARBA" id="ARBA00022603"/>
    </source>
</evidence>
<dbReference type="InterPro" id="IPR029063">
    <property type="entry name" value="SAM-dependent_MTases_sf"/>
</dbReference>
<dbReference type="GO" id="GO:0008425">
    <property type="term" value="F:2-methoxy-6-polyprenyl-1,4-benzoquinol methyltransferase activity"/>
    <property type="evidence" value="ECO:0007669"/>
    <property type="project" value="UniProtKB-EC"/>
</dbReference>
<keyword evidence="1 4" id="KW-0489">Methyltransferase</keyword>
<dbReference type="Gene3D" id="3.40.50.150">
    <property type="entry name" value="Vaccinia Virus protein VP39"/>
    <property type="match status" value="1"/>
</dbReference>
<dbReference type="EC" id="2.1.1.201" evidence="4"/>
<dbReference type="PROSITE" id="PS51608">
    <property type="entry name" value="SAM_MT_UBIE"/>
    <property type="match status" value="1"/>
</dbReference>
<dbReference type="GO" id="GO:0032259">
    <property type="term" value="P:methylation"/>
    <property type="evidence" value="ECO:0007669"/>
    <property type="project" value="UniProtKB-KW"/>
</dbReference>
<evidence type="ECO:0000313" key="4">
    <source>
        <dbReference type="EMBL" id="VAX05309.1"/>
    </source>
</evidence>
<evidence type="ECO:0000256" key="2">
    <source>
        <dbReference type="ARBA" id="ARBA00022679"/>
    </source>
</evidence>
<dbReference type="PANTHER" id="PTHR43591">
    <property type="entry name" value="METHYLTRANSFERASE"/>
    <property type="match status" value="1"/>
</dbReference>
<organism evidence="4">
    <name type="scientific">hydrothermal vent metagenome</name>
    <dbReference type="NCBI Taxonomy" id="652676"/>
    <lineage>
        <taxon>unclassified sequences</taxon>
        <taxon>metagenomes</taxon>
        <taxon>ecological metagenomes</taxon>
    </lineage>
</organism>
<dbReference type="PANTHER" id="PTHR43591:SF24">
    <property type="entry name" value="2-METHOXY-6-POLYPRENYL-1,4-BENZOQUINOL METHYLASE, MITOCHONDRIAL"/>
    <property type="match status" value="1"/>
</dbReference>
<gene>
    <name evidence="4" type="ORF">MNBD_GAMMA26-584</name>
</gene>
<dbReference type="InterPro" id="IPR023576">
    <property type="entry name" value="UbiE/COQ5_MeTrFase_CS"/>
</dbReference>
<dbReference type="InterPro" id="IPR004033">
    <property type="entry name" value="UbiE/COQ5_MeTrFase"/>
</dbReference>
<sequence length="243" mass="27878">MIKNRIDKSFGDQQVESQEREQRIRDVFNKVAPRYDLMNDAMSFGIHRLWKRRFAGMADAKAGQMIVDLAGGTGDIAIRLARPDNQVCVVDPSVAMMRVGLQRHHLPCIAAPAEQMPFPDQSVDTLTIAFGIRNVTEMEPALAEIVRVLKPGGRCLILEFSKPHWWLKPFYDWHSFWIIPRLGGWIARQPAAYQYLIESIRKFPDQREMKELLEESGLRDVCYKNLSFGIACIHTGRKPAENR</sequence>
<keyword evidence="3" id="KW-0949">S-adenosyl-L-methionine</keyword>
<evidence type="ECO:0000256" key="3">
    <source>
        <dbReference type="ARBA" id="ARBA00022691"/>
    </source>
</evidence>
<reference evidence="4" key="1">
    <citation type="submission" date="2018-06" db="EMBL/GenBank/DDBJ databases">
        <authorList>
            <person name="Zhirakovskaya E."/>
        </authorList>
    </citation>
    <scope>NUCLEOTIDE SEQUENCE</scope>
</reference>